<feature type="transmembrane region" description="Helical" evidence="2">
    <location>
        <begin position="208"/>
        <end position="237"/>
    </location>
</feature>
<evidence type="ECO:0000256" key="2">
    <source>
        <dbReference type="SAM" id="Phobius"/>
    </source>
</evidence>
<evidence type="ECO:0000313" key="3">
    <source>
        <dbReference type="EMBL" id="KAK7195939.1"/>
    </source>
</evidence>
<evidence type="ECO:0000313" key="4">
    <source>
        <dbReference type="Proteomes" id="UP001430356"/>
    </source>
</evidence>
<feature type="transmembrane region" description="Helical" evidence="2">
    <location>
        <begin position="63"/>
        <end position="85"/>
    </location>
</feature>
<feature type="transmembrane region" description="Helical" evidence="2">
    <location>
        <begin position="116"/>
        <end position="140"/>
    </location>
</feature>
<feature type="transmembrane region" description="Helical" evidence="2">
    <location>
        <begin position="252"/>
        <end position="274"/>
    </location>
</feature>
<keyword evidence="2" id="KW-1133">Transmembrane helix</keyword>
<keyword evidence="2" id="KW-0812">Transmembrane</keyword>
<protein>
    <submittedName>
        <fullName evidence="3">Uncharacterized protein</fullName>
    </submittedName>
</protein>
<reference evidence="3 4" key="1">
    <citation type="journal article" date="2021" name="MBio">
        <title>A New Model Trypanosomatid, Novymonas esmeraldas: Genomic Perception of Its 'Candidatus Pandoraea novymonadis' Endosymbiont.</title>
        <authorList>
            <person name="Zakharova A."/>
            <person name="Saura A."/>
            <person name="Butenko A."/>
            <person name="Podesvova L."/>
            <person name="Warmusova S."/>
            <person name="Kostygov A.Y."/>
            <person name="Nenarokova A."/>
            <person name="Lukes J."/>
            <person name="Opperdoes F.R."/>
            <person name="Yurchenko V."/>
        </authorList>
    </citation>
    <scope>NUCLEOTIDE SEQUENCE [LARGE SCALE GENOMIC DNA]</scope>
    <source>
        <strain evidence="3 4">E262AT.01</strain>
    </source>
</reference>
<accession>A0AAW0EQD8</accession>
<name>A0AAW0EQD8_9TRYP</name>
<gene>
    <name evidence="3" type="ORF">NESM_000527000</name>
</gene>
<organism evidence="3 4">
    <name type="scientific">Novymonas esmeraldas</name>
    <dbReference type="NCBI Taxonomy" id="1808958"/>
    <lineage>
        <taxon>Eukaryota</taxon>
        <taxon>Discoba</taxon>
        <taxon>Euglenozoa</taxon>
        <taxon>Kinetoplastea</taxon>
        <taxon>Metakinetoplastina</taxon>
        <taxon>Trypanosomatida</taxon>
        <taxon>Trypanosomatidae</taxon>
        <taxon>Novymonas</taxon>
    </lineage>
</organism>
<evidence type="ECO:0000256" key="1">
    <source>
        <dbReference type="SAM" id="MobiDB-lite"/>
    </source>
</evidence>
<keyword evidence="2" id="KW-0472">Membrane</keyword>
<feature type="region of interest" description="Disordered" evidence="1">
    <location>
        <begin position="309"/>
        <end position="370"/>
    </location>
</feature>
<feature type="compositionally biased region" description="Basic and acidic residues" evidence="1">
    <location>
        <begin position="348"/>
        <end position="357"/>
    </location>
</feature>
<dbReference type="AlphaFoldDB" id="A0AAW0EQD8"/>
<proteinExistence type="predicted"/>
<dbReference type="EMBL" id="JAECZO010000065">
    <property type="protein sequence ID" value="KAK7195939.1"/>
    <property type="molecule type" value="Genomic_DNA"/>
</dbReference>
<feature type="compositionally biased region" description="Gly residues" evidence="1">
    <location>
        <begin position="309"/>
        <end position="320"/>
    </location>
</feature>
<comment type="caution">
    <text evidence="3">The sequence shown here is derived from an EMBL/GenBank/DDBJ whole genome shotgun (WGS) entry which is preliminary data.</text>
</comment>
<keyword evidence="4" id="KW-1185">Reference proteome</keyword>
<dbReference type="Proteomes" id="UP001430356">
    <property type="component" value="Unassembled WGS sequence"/>
</dbReference>
<sequence length="370" mass="39732">MAPHEAEAVAVVPAAVLPSGVRYSTLSKETHQQHHLAVGMDGDKYLAVHPIYSLSHRMYGSRMLGAVLLALLEVVGFLLVLLGLITPCYTIDSATFVALMGGYEGTFSESPARSTSLIVCSIVLIIFLFFCSLACPVLVACCVRRDQHARVCEESFNRELLEEYGAQVHEDGRVYGPGGEPSVVKEESMPGPCCGFEANERSRLSRNAWIACVQFVVEVTSVVLQSIIVYCLSWVYMKAVANRAEAKYESGFYITIVALVLRALQVLLYGYMAMSVLCVRPHGRTPPCQLLPLSGASRAGALALAGGSGSGSGGRGGGASKGEPYACGAGEEEEEEEGPAKPRRRAPGKADLHERELQPVMPRGPFDMDA</sequence>